<keyword evidence="4" id="KW-0378">Hydrolase</keyword>
<feature type="transmembrane region" description="Helical" evidence="2">
    <location>
        <begin position="38"/>
        <end position="59"/>
    </location>
</feature>
<dbReference type="Gene3D" id="3.30.479.30">
    <property type="entry name" value="Band 7 domain"/>
    <property type="match status" value="1"/>
</dbReference>
<dbReference type="Gene3D" id="6.10.250.2090">
    <property type="match status" value="1"/>
</dbReference>
<dbReference type="GO" id="GO:0006508">
    <property type="term" value="P:proteolysis"/>
    <property type="evidence" value="ECO:0007669"/>
    <property type="project" value="UniProtKB-KW"/>
</dbReference>
<dbReference type="Pfam" id="PF01145">
    <property type="entry name" value="Band_7"/>
    <property type="match status" value="1"/>
</dbReference>
<comment type="similarity">
    <text evidence="1">Belongs to the band 7/mec-2 family.</text>
</comment>
<dbReference type="GO" id="GO:0005886">
    <property type="term" value="C:plasma membrane"/>
    <property type="evidence" value="ECO:0007669"/>
    <property type="project" value="InterPro"/>
</dbReference>
<dbReference type="FunFam" id="3.30.479.30:FF:000004">
    <property type="entry name" value="Putative membrane protease family, stomatin"/>
    <property type="match status" value="1"/>
</dbReference>
<reference evidence="4 5" key="1">
    <citation type="submission" date="2020-08" db="EMBL/GenBank/DDBJ databases">
        <title>Sequencing the genomes of 1000 actinobacteria strains.</title>
        <authorList>
            <person name="Klenk H.-P."/>
        </authorList>
    </citation>
    <scope>NUCLEOTIDE SEQUENCE [LARGE SCALE GENOMIC DNA]</scope>
    <source>
        <strain evidence="4 5">DSM 22242</strain>
    </source>
</reference>
<dbReference type="InterPro" id="IPR001107">
    <property type="entry name" value="Band_7"/>
</dbReference>
<dbReference type="SUPFAM" id="SSF117892">
    <property type="entry name" value="Band 7/SPFH domain"/>
    <property type="match status" value="1"/>
</dbReference>
<evidence type="ECO:0000313" key="5">
    <source>
        <dbReference type="Proteomes" id="UP000530850"/>
    </source>
</evidence>
<dbReference type="RefSeq" id="WP_123186064.1">
    <property type="nucleotide sequence ID" value="NZ_CANPEU010000022.1"/>
</dbReference>
<sequence>MAEKKSYFDEPNDITVEDETITSEAQFDETTTSRTGAVVIRIVLAAVLFAVFAAVSWFSGSGVPVLLGLLAALVLFSCTHVVLEWERAVVLRFGKFHRVAGPGLVFMLPVVDSVTATVDMRMRSTAFKAEHVLTADLVPVDVDAVLFWTVWDAEKACSEVKNYVRLVYWVAQTTLRDVMGAVTIAQLSTRRTQIDKEVADILEQKTNEYGITVLSVEIRDIEVPDDLQEALSAEARAERESNARVMLAEVEKEVSEMFVEAAETYGNKDAALQLRAMSFVADSVKEKGGMVVIPSALSEAFEGLGKLGKL</sequence>
<dbReference type="InterPro" id="IPR036013">
    <property type="entry name" value="Band_7/SPFH_dom_sf"/>
</dbReference>
<dbReference type="CDD" id="cd13775">
    <property type="entry name" value="SPFH_eoslipins_u3"/>
    <property type="match status" value="1"/>
</dbReference>
<feature type="transmembrane region" description="Helical" evidence="2">
    <location>
        <begin position="65"/>
        <end position="83"/>
    </location>
</feature>
<evidence type="ECO:0000256" key="1">
    <source>
        <dbReference type="ARBA" id="ARBA00008164"/>
    </source>
</evidence>
<keyword evidence="4" id="KW-0645">Protease</keyword>
<accession>A0A7W5D4A6</accession>
<dbReference type="SMART" id="SM00244">
    <property type="entry name" value="PHB"/>
    <property type="match status" value="1"/>
</dbReference>
<evidence type="ECO:0000259" key="3">
    <source>
        <dbReference type="SMART" id="SM00244"/>
    </source>
</evidence>
<name>A0A7W5D4A6_9ACTN</name>
<keyword evidence="2" id="KW-0812">Transmembrane</keyword>
<dbReference type="InterPro" id="IPR001972">
    <property type="entry name" value="Stomatin_HflK_fam"/>
</dbReference>
<feature type="domain" description="Band 7" evidence="3">
    <location>
        <begin position="77"/>
        <end position="235"/>
    </location>
</feature>
<comment type="caution">
    <text evidence="4">The sequence shown here is derived from an EMBL/GenBank/DDBJ whole genome shotgun (WGS) entry which is preliminary data.</text>
</comment>
<dbReference type="GeneID" id="93357377"/>
<keyword evidence="2" id="KW-1133">Transmembrane helix</keyword>
<dbReference type="Proteomes" id="UP000530850">
    <property type="component" value="Unassembled WGS sequence"/>
</dbReference>
<dbReference type="PANTHER" id="PTHR10264">
    <property type="entry name" value="BAND 7 PROTEIN-RELATED"/>
    <property type="match status" value="1"/>
</dbReference>
<dbReference type="PRINTS" id="PR00721">
    <property type="entry name" value="STOMATIN"/>
</dbReference>
<dbReference type="PANTHER" id="PTHR10264:SF19">
    <property type="entry name" value="AT06885P-RELATED"/>
    <property type="match status" value="1"/>
</dbReference>
<gene>
    <name evidence="4" type="ORF">FHR31_001995</name>
</gene>
<organism evidence="4 5">
    <name type="scientific">Parvibacter caecicola</name>
    <dbReference type="NCBI Taxonomy" id="747645"/>
    <lineage>
        <taxon>Bacteria</taxon>
        <taxon>Bacillati</taxon>
        <taxon>Actinomycetota</taxon>
        <taxon>Coriobacteriia</taxon>
        <taxon>Coriobacteriales</taxon>
        <taxon>Coriobacteriaceae</taxon>
        <taxon>Parvibacter</taxon>
    </lineage>
</organism>
<dbReference type="GO" id="GO:0098552">
    <property type="term" value="C:side of membrane"/>
    <property type="evidence" value="ECO:0007669"/>
    <property type="project" value="UniProtKB-ARBA"/>
</dbReference>
<dbReference type="AlphaFoldDB" id="A0A7W5D4A6"/>
<evidence type="ECO:0000313" key="4">
    <source>
        <dbReference type="EMBL" id="MBB3172161.1"/>
    </source>
</evidence>
<dbReference type="EMBL" id="JACHYA010000010">
    <property type="protein sequence ID" value="MBB3172161.1"/>
    <property type="molecule type" value="Genomic_DNA"/>
</dbReference>
<protein>
    <submittedName>
        <fullName evidence="4">Regulator of protease activity HflC (Stomatin/prohibitin superfamily)</fullName>
    </submittedName>
</protein>
<dbReference type="GO" id="GO:0008233">
    <property type="term" value="F:peptidase activity"/>
    <property type="evidence" value="ECO:0007669"/>
    <property type="project" value="UniProtKB-KW"/>
</dbReference>
<keyword evidence="2" id="KW-0472">Membrane</keyword>
<evidence type="ECO:0000256" key="2">
    <source>
        <dbReference type="SAM" id="Phobius"/>
    </source>
</evidence>
<dbReference type="InterPro" id="IPR043202">
    <property type="entry name" value="Band-7_stomatin-like"/>
</dbReference>
<proteinExistence type="inferred from homology"/>